<evidence type="ECO:0000313" key="6">
    <source>
        <dbReference type="EMBL" id="MBK6266303.1"/>
    </source>
</evidence>
<comment type="similarity">
    <text evidence="1 3">Belongs to the pirin family.</text>
</comment>
<reference evidence="6" key="1">
    <citation type="submission" date="2021-01" db="EMBL/GenBank/DDBJ databases">
        <title>Marivirga aurantiaca sp. nov., isolated from intertidal surface sediments.</title>
        <authorList>
            <person name="Zhang M."/>
        </authorList>
    </citation>
    <scope>NUCLEOTIDE SEQUENCE</scope>
    <source>
        <strain evidence="6">S37H4</strain>
    </source>
</reference>
<feature type="binding site" evidence="2">
    <location>
        <position position="121"/>
    </location>
    <ligand>
        <name>Fe cation</name>
        <dbReference type="ChEBI" id="CHEBI:24875"/>
    </ligand>
</feature>
<evidence type="ECO:0000256" key="2">
    <source>
        <dbReference type="PIRSR" id="PIRSR006232-1"/>
    </source>
</evidence>
<evidence type="ECO:0000256" key="3">
    <source>
        <dbReference type="RuleBase" id="RU003457"/>
    </source>
</evidence>
<dbReference type="GO" id="GO:0046872">
    <property type="term" value="F:metal ion binding"/>
    <property type="evidence" value="ECO:0007669"/>
    <property type="project" value="UniProtKB-KW"/>
</dbReference>
<keyword evidence="2" id="KW-0408">Iron</keyword>
<dbReference type="CDD" id="cd02909">
    <property type="entry name" value="cupin_pirin_N"/>
    <property type="match status" value="1"/>
</dbReference>
<dbReference type="InterPro" id="IPR003829">
    <property type="entry name" value="Pirin_N_dom"/>
</dbReference>
<sequence>MENSTIKNIAPLGFPWQTQDPFLFCVHHEDFFPKGSSESGPDPALLKGRMIGQDFTIKDGWRMYHGSKVPGFPAHPHRGFETVTIVRKGLVDHSDSLGAAGRFGNGDVQWMTAGKGVQHSEMFPLLKENEENPLELFQIWLNLPRKNKNVEPHFAMLWSDTIPVFEHKDTNSKKTSVEIIAGEIKGQKAPEPAPNSWAHDPANEVAIWHIKMEPNAIWELPLSQNEVNRNLYFFKGKTLKINQTELPLYHGADLLSRATTTLTNGEEESHLLLLQGKPINEPVVQHGPFVVNYPAEIRETIMEFQKTEFGGWPWPSPEHVHPKERGRFAIHADGREEVKD</sequence>
<dbReference type="Pfam" id="PF05726">
    <property type="entry name" value="Pirin_C"/>
    <property type="match status" value="1"/>
</dbReference>
<dbReference type="CDD" id="cd02247">
    <property type="entry name" value="cupin_pirin_C"/>
    <property type="match status" value="1"/>
</dbReference>
<dbReference type="EMBL" id="JAEQBW010000007">
    <property type="protein sequence ID" value="MBK6266303.1"/>
    <property type="molecule type" value="Genomic_DNA"/>
</dbReference>
<comment type="cofactor">
    <cofactor evidence="2">
        <name>Fe cation</name>
        <dbReference type="ChEBI" id="CHEBI:24875"/>
    </cofactor>
    <text evidence="2">Binds 1 Fe cation per subunit.</text>
</comment>
<evidence type="ECO:0000256" key="1">
    <source>
        <dbReference type="ARBA" id="ARBA00008416"/>
    </source>
</evidence>
<dbReference type="RefSeq" id="WP_201431984.1">
    <property type="nucleotide sequence ID" value="NZ_JAEQBW010000007.1"/>
</dbReference>
<organism evidence="6 7">
    <name type="scientific">Marivirga aurantiaca</name>
    <dbReference type="NCBI Taxonomy" id="2802615"/>
    <lineage>
        <taxon>Bacteria</taxon>
        <taxon>Pseudomonadati</taxon>
        <taxon>Bacteroidota</taxon>
        <taxon>Cytophagia</taxon>
        <taxon>Cytophagales</taxon>
        <taxon>Marivirgaceae</taxon>
        <taxon>Marivirga</taxon>
    </lineage>
</organism>
<dbReference type="InterPro" id="IPR012093">
    <property type="entry name" value="Pirin"/>
</dbReference>
<feature type="binding site" evidence="2">
    <location>
        <position position="77"/>
    </location>
    <ligand>
        <name>Fe cation</name>
        <dbReference type="ChEBI" id="CHEBI:24875"/>
    </ligand>
</feature>
<feature type="domain" description="Pirin N-terminal" evidence="4">
    <location>
        <begin position="65"/>
        <end position="141"/>
    </location>
</feature>
<comment type="caution">
    <text evidence="6">The sequence shown here is derived from an EMBL/GenBank/DDBJ whole genome shotgun (WGS) entry which is preliminary data.</text>
</comment>
<dbReference type="Gene3D" id="2.60.120.10">
    <property type="entry name" value="Jelly Rolls"/>
    <property type="match status" value="2"/>
</dbReference>
<dbReference type="InterPro" id="IPR014710">
    <property type="entry name" value="RmlC-like_jellyroll"/>
</dbReference>
<dbReference type="PANTHER" id="PTHR13903">
    <property type="entry name" value="PIRIN-RELATED"/>
    <property type="match status" value="1"/>
</dbReference>
<evidence type="ECO:0000313" key="7">
    <source>
        <dbReference type="Proteomes" id="UP000611723"/>
    </source>
</evidence>
<keyword evidence="2" id="KW-0479">Metal-binding</keyword>
<dbReference type="SUPFAM" id="SSF51182">
    <property type="entry name" value="RmlC-like cupins"/>
    <property type="match status" value="1"/>
</dbReference>
<feature type="binding site" evidence="2">
    <location>
        <position position="119"/>
    </location>
    <ligand>
        <name>Fe cation</name>
        <dbReference type="ChEBI" id="CHEBI:24875"/>
    </ligand>
</feature>
<dbReference type="PANTHER" id="PTHR13903:SF8">
    <property type="entry name" value="PIRIN"/>
    <property type="match status" value="1"/>
</dbReference>
<gene>
    <name evidence="6" type="ORF">JKA74_14750</name>
</gene>
<dbReference type="AlphaFoldDB" id="A0A934WZX2"/>
<name>A0A934WZX2_9BACT</name>
<dbReference type="Pfam" id="PF02678">
    <property type="entry name" value="Pirin"/>
    <property type="match status" value="1"/>
</dbReference>
<evidence type="ECO:0000259" key="4">
    <source>
        <dbReference type="Pfam" id="PF02678"/>
    </source>
</evidence>
<protein>
    <submittedName>
        <fullName evidence="6">Pirin family protein</fullName>
    </submittedName>
</protein>
<accession>A0A934WZX2</accession>
<dbReference type="InterPro" id="IPR011051">
    <property type="entry name" value="RmlC_Cupin_sf"/>
</dbReference>
<dbReference type="Proteomes" id="UP000611723">
    <property type="component" value="Unassembled WGS sequence"/>
</dbReference>
<dbReference type="InterPro" id="IPR008778">
    <property type="entry name" value="Pirin_C_dom"/>
</dbReference>
<feature type="binding site" evidence="2">
    <location>
        <position position="75"/>
    </location>
    <ligand>
        <name>Fe cation</name>
        <dbReference type="ChEBI" id="CHEBI:24875"/>
    </ligand>
</feature>
<keyword evidence="7" id="KW-1185">Reference proteome</keyword>
<evidence type="ECO:0000259" key="5">
    <source>
        <dbReference type="Pfam" id="PF05726"/>
    </source>
</evidence>
<proteinExistence type="inferred from homology"/>
<feature type="domain" description="Pirin C-terminal" evidence="5">
    <location>
        <begin position="208"/>
        <end position="310"/>
    </location>
</feature>